<reference evidence="3 4" key="1">
    <citation type="submission" date="2022-11" db="EMBL/GenBank/DDBJ databases">
        <title>Spartinivicinus poritis sp. nov., isolated from scleractinian coral Porites lutea.</title>
        <authorList>
            <person name="Zhang G."/>
            <person name="Cai L."/>
            <person name="Wei Q."/>
        </authorList>
    </citation>
    <scope>NUCLEOTIDE SEQUENCE [LARGE SCALE GENOMIC DNA]</scope>
    <source>
        <strain evidence="3 4">A2-2</strain>
    </source>
</reference>
<comment type="caution">
    <text evidence="3">The sequence shown here is derived from an EMBL/GenBank/DDBJ whole genome shotgun (WGS) entry which is preliminary data.</text>
</comment>
<dbReference type="EMBL" id="JAPMOU010000006">
    <property type="protein sequence ID" value="MDE1461784.1"/>
    <property type="molecule type" value="Genomic_DNA"/>
</dbReference>
<dbReference type="RefSeq" id="WP_274688140.1">
    <property type="nucleotide sequence ID" value="NZ_JAPMOU010000006.1"/>
</dbReference>
<accession>A0ABT5U5Z8</accession>
<dbReference type="SUPFAM" id="SSF53383">
    <property type="entry name" value="PLP-dependent transferases"/>
    <property type="match status" value="1"/>
</dbReference>
<dbReference type="PANTHER" id="PTHR43586:SF4">
    <property type="entry name" value="ISOPENICILLIN N EPIMERASE"/>
    <property type="match status" value="1"/>
</dbReference>
<name>A0ABT5U5Z8_9GAMM</name>
<dbReference type="Pfam" id="PF00266">
    <property type="entry name" value="Aminotran_5"/>
    <property type="match status" value="1"/>
</dbReference>
<proteinExistence type="predicted"/>
<dbReference type="InterPro" id="IPR000192">
    <property type="entry name" value="Aminotrans_V_dom"/>
</dbReference>
<keyword evidence="3" id="KW-0808">Transferase</keyword>
<dbReference type="PANTHER" id="PTHR43586">
    <property type="entry name" value="CYSTEINE DESULFURASE"/>
    <property type="match status" value="1"/>
</dbReference>
<sequence>MYKHWYQQFNQYQSDTLWFTAHSHHFWPDVTLQAMMRYWHDSARLVDDKWQYIFSSIIPKAQRHISRLLNYPYPEQITFAPNTHELLVRLISCFPARKKLTVLTTDSEFYSFSRQLKRLNEEKWTDTTVVSTEPFNDFIERFCQTANTKKYDIIFFSHTFFNSGYVVQNLNEVIEKLSSQCSLLIVDGYHSFAAIPVDLSEIANSVFFVAGGYKYAQSGEGCCFLLSPPKSNQLRPWNTGWFANFSQLEESDSSMTGYDTHGQRFAGATFDPTGIYRLNAVFDLWQESKLTVETVHQHIFSLQQAFLQAISTSKHPLLNYRNLLYIPEYVHGHFLTFKLPDREVCKNLSTALTSLKIKVDCRDNRLRFGFGLQHDLEDINQLLARLKRLPIA</sequence>
<dbReference type="InterPro" id="IPR015422">
    <property type="entry name" value="PyrdxlP-dep_Trfase_small"/>
</dbReference>
<dbReference type="Gene3D" id="3.40.640.10">
    <property type="entry name" value="Type I PLP-dependent aspartate aminotransferase-like (Major domain)"/>
    <property type="match status" value="1"/>
</dbReference>
<evidence type="ECO:0000256" key="1">
    <source>
        <dbReference type="ARBA" id="ARBA00022898"/>
    </source>
</evidence>
<dbReference type="InterPro" id="IPR015421">
    <property type="entry name" value="PyrdxlP-dep_Trfase_major"/>
</dbReference>
<gene>
    <name evidence="3" type="ORF">ORQ98_07365</name>
</gene>
<keyword evidence="3" id="KW-0032">Aminotransferase</keyword>
<dbReference type="Proteomes" id="UP001528823">
    <property type="component" value="Unassembled WGS sequence"/>
</dbReference>
<organism evidence="3 4">
    <name type="scientific">Spartinivicinus poritis</name>
    <dbReference type="NCBI Taxonomy" id="2994640"/>
    <lineage>
        <taxon>Bacteria</taxon>
        <taxon>Pseudomonadati</taxon>
        <taxon>Pseudomonadota</taxon>
        <taxon>Gammaproteobacteria</taxon>
        <taxon>Oceanospirillales</taxon>
        <taxon>Zooshikellaceae</taxon>
        <taxon>Spartinivicinus</taxon>
    </lineage>
</organism>
<keyword evidence="1" id="KW-0663">Pyridoxal phosphate</keyword>
<keyword evidence="4" id="KW-1185">Reference proteome</keyword>
<protein>
    <submittedName>
        <fullName evidence="3">Aminotransferase class V-fold PLP-dependent enzyme</fullName>
    </submittedName>
</protein>
<evidence type="ECO:0000313" key="3">
    <source>
        <dbReference type="EMBL" id="MDE1461784.1"/>
    </source>
</evidence>
<feature type="domain" description="Aminotransferase class V" evidence="2">
    <location>
        <begin position="28"/>
        <end position="318"/>
    </location>
</feature>
<dbReference type="GO" id="GO:0008483">
    <property type="term" value="F:transaminase activity"/>
    <property type="evidence" value="ECO:0007669"/>
    <property type="project" value="UniProtKB-KW"/>
</dbReference>
<evidence type="ECO:0000259" key="2">
    <source>
        <dbReference type="Pfam" id="PF00266"/>
    </source>
</evidence>
<dbReference type="Gene3D" id="3.90.1150.10">
    <property type="entry name" value="Aspartate Aminotransferase, domain 1"/>
    <property type="match status" value="1"/>
</dbReference>
<evidence type="ECO:0000313" key="4">
    <source>
        <dbReference type="Proteomes" id="UP001528823"/>
    </source>
</evidence>
<dbReference type="InterPro" id="IPR015424">
    <property type="entry name" value="PyrdxlP-dep_Trfase"/>
</dbReference>